<sequence length="165" mass="18706">MKEFDPHDLANFGEREMELAADLLRSYARAGQHRDGVQYNQLPASWFDSGVQLAFNPNSGMVFLTDKEYQVLVDTIDGVAMWYFTPYYGVEGTLEEVAEAFIADVTDADGKVLPPWEWGNWTTDDYCDARYLLDAIRNDASALVNPDPVIEQAREYLSHLPADEE</sequence>
<accession>A0A8S5PK35</accession>
<evidence type="ECO:0000313" key="1">
    <source>
        <dbReference type="EMBL" id="DAE07551.1"/>
    </source>
</evidence>
<name>A0A8S5PK35_9CAUD</name>
<dbReference type="EMBL" id="BK015452">
    <property type="protein sequence ID" value="DAE07551.1"/>
    <property type="molecule type" value="Genomic_DNA"/>
</dbReference>
<reference evidence="1" key="1">
    <citation type="journal article" date="2021" name="Proc. Natl. Acad. Sci. U.S.A.">
        <title>A Catalog of Tens of Thousands of Viruses from Human Metagenomes Reveals Hidden Associations with Chronic Diseases.</title>
        <authorList>
            <person name="Tisza M.J."/>
            <person name="Buck C.B."/>
        </authorList>
    </citation>
    <scope>NUCLEOTIDE SEQUENCE</scope>
    <source>
        <strain evidence="1">CtnCN2</strain>
    </source>
</reference>
<protein>
    <submittedName>
        <fullName evidence="1">Uncharacterized protein</fullName>
    </submittedName>
</protein>
<proteinExistence type="predicted"/>
<organism evidence="1">
    <name type="scientific">Podoviridae sp. ctnCN2</name>
    <dbReference type="NCBI Taxonomy" id="2825274"/>
    <lineage>
        <taxon>Viruses</taxon>
        <taxon>Duplodnaviria</taxon>
        <taxon>Heunggongvirae</taxon>
        <taxon>Uroviricota</taxon>
        <taxon>Caudoviricetes</taxon>
    </lineage>
</organism>